<sequence>MEKKLLSDFCELYLYDTYSILRVFENQHIDIEKNDWIRANYKAHFGKRPFVVIADRRYPHTLDLDIYKNGKMRNKKGMAIVSTREAEKERALVEQKLFPHSFAFFEHLENARAWAQSFSFK</sequence>
<dbReference type="STRING" id="1548749.LS48_06845"/>
<reference evidence="1 2" key="2">
    <citation type="journal article" date="2016" name="Int. J. Syst. Evol. Microbiol.">
        <title>Vitellibacter aquimaris sp. nov., a marine bacterium isolated from seawater.</title>
        <authorList>
            <person name="Thevarajoo S."/>
            <person name="Selvaratnam C."/>
            <person name="Goh K.M."/>
            <person name="Hong K.W."/>
            <person name="Chan X.Y."/>
            <person name="Chan K.G."/>
            <person name="Chong C.S."/>
        </authorList>
    </citation>
    <scope>NUCLEOTIDE SEQUENCE [LARGE SCALE GENOMIC DNA]</scope>
    <source>
        <strain evidence="1 2">D-24</strain>
    </source>
</reference>
<proteinExistence type="predicted"/>
<dbReference type="OrthoDB" id="1442370at2"/>
<keyword evidence="2" id="KW-1185">Reference proteome</keyword>
<evidence type="ECO:0008006" key="3">
    <source>
        <dbReference type="Google" id="ProtNLM"/>
    </source>
</evidence>
<protein>
    <recommendedName>
        <fullName evidence="3">STAS/SEC14 domain-containing protein</fullName>
    </recommendedName>
</protein>
<accession>A0A137RJ20</accession>
<organism evidence="1 2">
    <name type="scientific">Aequorivita aquimaris</name>
    <dbReference type="NCBI Taxonomy" id="1548749"/>
    <lineage>
        <taxon>Bacteria</taxon>
        <taxon>Pseudomonadati</taxon>
        <taxon>Bacteroidota</taxon>
        <taxon>Flavobacteriia</taxon>
        <taxon>Flavobacteriales</taxon>
        <taxon>Flavobacteriaceae</taxon>
        <taxon>Aequorivita</taxon>
    </lineage>
</organism>
<dbReference type="Proteomes" id="UP000070138">
    <property type="component" value="Unassembled WGS sequence"/>
</dbReference>
<dbReference type="RefSeq" id="WP_062621319.1">
    <property type="nucleotide sequence ID" value="NZ_JRWG01000003.1"/>
</dbReference>
<comment type="caution">
    <text evidence="1">The sequence shown here is derived from an EMBL/GenBank/DDBJ whole genome shotgun (WGS) entry which is preliminary data.</text>
</comment>
<gene>
    <name evidence="1" type="ORF">LS48_06845</name>
</gene>
<reference evidence="2" key="1">
    <citation type="submission" date="2014-10" db="EMBL/GenBank/DDBJ databases">
        <title>Genome sequencing of Vitellibacter sp. D-24.</title>
        <authorList>
            <person name="Thevarajoo S."/>
            <person name="Selvaratnam C."/>
            <person name="Goh K.M."/>
            <person name="Chong C.S."/>
        </authorList>
    </citation>
    <scope>NUCLEOTIDE SEQUENCE [LARGE SCALE GENOMIC DNA]</scope>
    <source>
        <strain evidence="2">D-24</strain>
    </source>
</reference>
<name>A0A137RJ20_9FLAO</name>
<evidence type="ECO:0000313" key="2">
    <source>
        <dbReference type="Proteomes" id="UP000070138"/>
    </source>
</evidence>
<dbReference type="AlphaFoldDB" id="A0A137RJ20"/>
<evidence type="ECO:0000313" key="1">
    <source>
        <dbReference type="EMBL" id="KXO00175.1"/>
    </source>
</evidence>
<dbReference type="EMBL" id="JRWG01000003">
    <property type="protein sequence ID" value="KXO00175.1"/>
    <property type="molecule type" value="Genomic_DNA"/>
</dbReference>